<proteinExistence type="inferred from homology"/>
<keyword evidence="3 5" id="KW-0949">S-adenosyl-L-methionine</keyword>
<comment type="caution">
    <text evidence="5">Lacks conserved residue(s) required for the propagation of feature annotation.</text>
</comment>
<comment type="catalytic activity">
    <reaction evidence="4 5">
        <text>L-glutaminyl-[peptide chain release factor] + S-adenosyl-L-methionine = N(5)-methyl-L-glutaminyl-[peptide chain release factor] + S-adenosyl-L-homocysteine + H(+)</text>
        <dbReference type="Rhea" id="RHEA:42896"/>
        <dbReference type="Rhea" id="RHEA-COMP:10271"/>
        <dbReference type="Rhea" id="RHEA-COMP:10272"/>
        <dbReference type="ChEBI" id="CHEBI:15378"/>
        <dbReference type="ChEBI" id="CHEBI:30011"/>
        <dbReference type="ChEBI" id="CHEBI:57856"/>
        <dbReference type="ChEBI" id="CHEBI:59789"/>
        <dbReference type="ChEBI" id="CHEBI:61891"/>
        <dbReference type="EC" id="2.1.1.297"/>
    </reaction>
</comment>
<dbReference type="PROSITE" id="PS00092">
    <property type="entry name" value="N6_MTASE"/>
    <property type="match status" value="1"/>
</dbReference>
<evidence type="ECO:0000259" key="6">
    <source>
        <dbReference type="Pfam" id="PF05175"/>
    </source>
</evidence>
<feature type="binding site" evidence="5">
    <location>
        <position position="217"/>
    </location>
    <ligand>
        <name>S-adenosyl-L-methionine</name>
        <dbReference type="ChEBI" id="CHEBI:59789"/>
    </ligand>
</feature>
<dbReference type="PANTHER" id="PTHR18895">
    <property type="entry name" value="HEMK METHYLTRANSFERASE"/>
    <property type="match status" value="1"/>
</dbReference>
<feature type="domain" description="Methyltransferase small" evidence="6">
    <location>
        <begin position="132"/>
        <end position="225"/>
    </location>
</feature>
<feature type="domain" description="Release factor glutamine methyltransferase N-terminal" evidence="7">
    <location>
        <begin position="40"/>
        <end position="107"/>
    </location>
</feature>
<protein>
    <recommendedName>
        <fullName evidence="5">Release factor glutamine methyltransferase</fullName>
        <shortName evidence="5">RF MTase</shortName>
        <ecNumber evidence="5">2.1.1.297</ecNumber>
    </recommendedName>
    <alternativeName>
        <fullName evidence="5">N5-glutamine methyltransferase PrmC</fullName>
    </alternativeName>
    <alternativeName>
        <fullName evidence="5">Protein-(glutamine-N5) MTase PrmC</fullName>
    </alternativeName>
    <alternativeName>
        <fullName evidence="5">Protein-glutamine N-methyltransferase PrmC</fullName>
    </alternativeName>
</protein>
<evidence type="ECO:0000256" key="1">
    <source>
        <dbReference type="ARBA" id="ARBA00022603"/>
    </source>
</evidence>
<name>A0ABS2DWG4_9BACT</name>
<dbReference type="Pfam" id="PF17827">
    <property type="entry name" value="PrmC_N"/>
    <property type="match status" value="1"/>
</dbReference>
<feature type="binding site" evidence="5">
    <location>
        <begin position="150"/>
        <end position="154"/>
    </location>
    <ligand>
        <name>S-adenosyl-L-methionine</name>
        <dbReference type="ChEBI" id="CHEBI:59789"/>
    </ligand>
</feature>
<dbReference type="InterPro" id="IPR019874">
    <property type="entry name" value="RF_methyltr_PrmC"/>
</dbReference>
<dbReference type="InterPro" id="IPR029063">
    <property type="entry name" value="SAM-dependent_MTases_sf"/>
</dbReference>
<evidence type="ECO:0000313" key="9">
    <source>
        <dbReference type="Proteomes" id="UP000766986"/>
    </source>
</evidence>
<dbReference type="InterPro" id="IPR040758">
    <property type="entry name" value="PrmC_N"/>
</dbReference>
<evidence type="ECO:0000256" key="2">
    <source>
        <dbReference type="ARBA" id="ARBA00022679"/>
    </source>
</evidence>
<dbReference type="GO" id="GO:0102559">
    <property type="term" value="F:peptide chain release factor N(5)-glutamine methyltransferase activity"/>
    <property type="evidence" value="ECO:0007669"/>
    <property type="project" value="UniProtKB-EC"/>
</dbReference>
<comment type="function">
    <text evidence="5">Methylates the class 1 translation termination release factors RF1/PrfA and RF2/PrfB on the glutamine residue of the universally conserved GGQ motif.</text>
</comment>
<keyword evidence="9" id="KW-1185">Reference proteome</keyword>
<dbReference type="GO" id="GO:0032259">
    <property type="term" value="P:methylation"/>
    <property type="evidence" value="ECO:0007669"/>
    <property type="project" value="UniProtKB-KW"/>
</dbReference>
<comment type="caution">
    <text evidence="8">The sequence shown here is derived from an EMBL/GenBank/DDBJ whole genome shotgun (WGS) entry which is preliminary data.</text>
</comment>
<dbReference type="Pfam" id="PF05175">
    <property type="entry name" value="MTS"/>
    <property type="match status" value="1"/>
</dbReference>
<keyword evidence="2 5" id="KW-0808">Transferase</keyword>
<evidence type="ECO:0000259" key="7">
    <source>
        <dbReference type="Pfam" id="PF17827"/>
    </source>
</evidence>
<dbReference type="InterPro" id="IPR050320">
    <property type="entry name" value="N5-glutamine_MTase"/>
</dbReference>
<evidence type="ECO:0000256" key="4">
    <source>
        <dbReference type="ARBA" id="ARBA00048391"/>
    </source>
</evidence>
<sequence>MYFSSSIFFVFGGECLLLHDIIPVVQTFQFNNMSIVTIASIRSRLAACYEAGEAAALSRIVCCDLLGQSSADYYLGKDIALSSKNEQELDDILTRLCNFEPLQYIEGRARFLGRDFCVTPAVLIPRPETEELVERMLREVPAGARVLDVGTGSGCIAVTLAKDLPRAQVTAWDVSAPALEVARSNARRLEAEVRFEQRDVLTSEPDGADRYDVIVSNPPYVTDSERRDMEPNVLRWEPSLALFVPDDDPLRFYRRIASLGRQLLAGGGRLYFEINRAYGPQTADMLQSLGYTRIRVEKDLSQNPRFVIAEKS</sequence>
<dbReference type="SUPFAM" id="SSF53335">
    <property type="entry name" value="S-adenosyl-L-methionine-dependent methyltransferases"/>
    <property type="match status" value="1"/>
</dbReference>
<evidence type="ECO:0000256" key="5">
    <source>
        <dbReference type="HAMAP-Rule" id="MF_02126"/>
    </source>
</evidence>
<dbReference type="InterPro" id="IPR002052">
    <property type="entry name" value="DNA_methylase_N6_adenine_CS"/>
</dbReference>
<dbReference type="Proteomes" id="UP000766986">
    <property type="component" value="Unassembled WGS sequence"/>
</dbReference>
<dbReference type="HAMAP" id="MF_02126">
    <property type="entry name" value="RF_methyltr_PrmC"/>
    <property type="match status" value="1"/>
</dbReference>
<dbReference type="NCBIfam" id="TIGR00536">
    <property type="entry name" value="hemK_fam"/>
    <property type="match status" value="1"/>
</dbReference>
<comment type="similarity">
    <text evidence="5">Belongs to the protein N5-glutamine methyltransferase family. PrmC subfamily.</text>
</comment>
<dbReference type="Gene3D" id="1.10.8.10">
    <property type="entry name" value="DNA helicase RuvA subunit, C-terminal domain"/>
    <property type="match status" value="1"/>
</dbReference>
<feature type="binding site" evidence="5">
    <location>
        <begin position="217"/>
        <end position="220"/>
    </location>
    <ligand>
        <name>substrate</name>
    </ligand>
</feature>
<gene>
    <name evidence="5 8" type="primary">prmC</name>
    <name evidence="8" type="ORF">H7U35_01235</name>
</gene>
<dbReference type="NCBIfam" id="TIGR03534">
    <property type="entry name" value="RF_mod_PrmC"/>
    <property type="match status" value="1"/>
</dbReference>
<keyword evidence="1 5" id="KW-0489">Methyltransferase</keyword>
<dbReference type="CDD" id="cd02440">
    <property type="entry name" value="AdoMet_MTases"/>
    <property type="match status" value="1"/>
</dbReference>
<dbReference type="Gene3D" id="3.40.50.150">
    <property type="entry name" value="Vaccinia Virus protein VP39"/>
    <property type="match status" value="1"/>
</dbReference>
<feature type="binding site" evidence="5">
    <location>
        <position position="173"/>
    </location>
    <ligand>
        <name>S-adenosyl-L-methionine</name>
        <dbReference type="ChEBI" id="CHEBI:59789"/>
    </ligand>
</feature>
<dbReference type="EC" id="2.1.1.297" evidence="5"/>
<dbReference type="InterPro" id="IPR004556">
    <property type="entry name" value="HemK-like"/>
</dbReference>
<dbReference type="EMBL" id="JACLYZ010000002">
    <property type="protein sequence ID" value="MBM6733851.1"/>
    <property type="molecule type" value="Genomic_DNA"/>
</dbReference>
<evidence type="ECO:0000256" key="3">
    <source>
        <dbReference type="ARBA" id="ARBA00022691"/>
    </source>
</evidence>
<evidence type="ECO:0000313" key="8">
    <source>
        <dbReference type="EMBL" id="MBM6733851.1"/>
    </source>
</evidence>
<dbReference type="InterPro" id="IPR007848">
    <property type="entry name" value="Small_mtfrase_dom"/>
</dbReference>
<dbReference type="PANTHER" id="PTHR18895:SF74">
    <property type="entry name" value="MTRF1L RELEASE FACTOR GLUTAMINE METHYLTRANSFERASE"/>
    <property type="match status" value="1"/>
</dbReference>
<organism evidence="8 9">
    <name type="scientific">Mediterranea massiliensis</name>
    <dbReference type="NCBI Taxonomy" id="1841865"/>
    <lineage>
        <taxon>Bacteria</taxon>
        <taxon>Pseudomonadati</taxon>
        <taxon>Bacteroidota</taxon>
        <taxon>Bacteroidia</taxon>
        <taxon>Bacteroidales</taxon>
        <taxon>Bacteroidaceae</taxon>
        <taxon>Mediterranea</taxon>
    </lineage>
</organism>
<reference evidence="8 9" key="1">
    <citation type="journal article" date="2021" name="Sci. Rep.">
        <title>The distribution of antibiotic resistance genes in chicken gut microbiota commensals.</title>
        <authorList>
            <person name="Juricova H."/>
            <person name="Matiasovicova J."/>
            <person name="Kubasova T."/>
            <person name="Cejkova D."/>
            <person name="Rychlik I."/>
        </authorList>
    </citation>
    <scope>NUCLEOTIDE SEQUENCE [LARGE SCALE GENOMIC DNA]</scope>
    <source>
        <strain evidence="8 9">An772</strain>
    </source>
</reference>
<accession>A0ABS2DWG4</accession>